<dbReference type="EMBL" id="JYIY01000045">
    <property type="protein sequence ID" value="KJL42766.1"/>
    <property type="molecule type" value="Genomic_DNA"/>
</dbReference>
<organism evidence="1 2">
    <name type="scientific">Microbacterium ginsengisoli</name>
    <dbReference type="NCBI Taxonomy" id="400772"/>
    <lineage>
        <taxon>Bacteria</taxon>
        <taxon>Bacillati</taxon>
        <taxon>Actinomycetota</taxon>
        <taxon>Actinomycetes</taxon>
        <taxon>Micrococcales</taxon>
        <taxon>Microbacteriaceae</taxon>
        <taxon>Microbacterium</taxon>
    </lineage>
</organism>
<name>A0A0F0M3B7_9MICO</name>
<comment type="caution">
    <text evidence="1">The sequence shown here is derived from an EMBL/GenBank/DDBJ whole genome shotgun (WGS) entry which is preliminary data.</text>
</comment>
<reference evidence="1 2" key="1">
    <citation type="submission" date="2015-02" db="EMBL/GenBank/DDBJ databases">
        <title>Draft genome sequences of ten Microbacterium spp. with emphasis on heavy metal contaminated environments.</title>
        <authorList>
            <person name="Corretto E."/>
        </authorList>
    </citation>
    <scope>NUCLEOTIDE SEQUENCE [LARGE SCALE GENOMIC DNA]</scope>
    <source>
        <strain evidence="1 2">DSM 18659</strain>
    </source>
</reference>
<protein>
    <submittedName>
        <fullName evidence="1">Uncharacterized protein</fullName>
    </submittedName>
</protein>
<dbReference type="Proteomes" id="UP000033451">
    <property type="component" value="Unassembled WGS sequence"/>
</dbReference>
<evidence type="ECO:0000313" key="1">
    <source>
        <dbReference type="EMBL" id="KJL42766.1"/>
    </source>
</evidence>
<sequence>MTTNTLLNAIAAPARMGLSRASIATGRAATLYANAQNRFPLIVPRVRRASRIASGTSTRSPETMVRSAAVMAASVPVPIAIPRSAAARAAASLTPSPTIATTRPAACRSRMVSSLPCGVTPARTSSIPAWSAIARAAPGLSPVSRIGVNPSSRSRATASRLVGLMVSATLIAPRTCPSHATTVTVAPAASSAAMVAARSVGTGSAHWVVIQEARPAATRRPSTMPCTPCPATAANDSTAASGLLAAVVMARPMGCSEPCSSAAATCTSSA</sequence>
<keyword evidence="2" id="KW-1185">Reference proteome</keyword>
<proteinExistence type="predicted"/>
<accession>A0A0F0M3B7</accession>
<evidence type="ECO:0000313" key="2">
    <source>
        <dbReference type="Proteomes" id="UP000033451"/>
    </source>
</evidence>
<gene>
    <name evidence="1" type="ORF">RR49_00236</name>
</gene>
<dbReference type="AlphaFoldDB" id="A0A0F0M3B7"/>